<feature type="region of interest" description="Disordered" evidence="2">
    <location>
        <begin position="186"/>
        <end position="257"/>
    </location>
</feature>
<dbReference type="Gene3D" id="3.40.50.720">
    <property type="entry name" value="NAD(P)-binding Rossmann-like Domain"/>
    <property type="match status" value="2"/>
</dbReference>
<dbReference type="SUPFAM" id="SSF51735">
    <property type="entry name" value="NAD(P)-binding Rossmann-fold domains"/>
    <property type="match status" value="1"/>
</dbReference>
<comment type="similarity">
    <text evidence="1">Belongs to the short-chain dehydrogenases/reductases (SDR) family.</text>
</comment>
<dbReference type="InterPro" id="IPR036291">
    <property type="entry name" value="NAD(P)-bd_dom_sf"/>
</dbReference>
<accession>A0A927QRW4</accession>
<evidence type="ECO:0000256" key="2">
    <source>
        <dbReference type="SAM" id="MobiDB-lite"/>
    </source>
</evidence>
<evidence type="ECO:0000313" key="3">
    <source>
        <dbReference type="EMBL" id="MBD9729914.1"/>
    </source>
</evidence>
<dbReference type="Pfam" id="PF13561">
    <property type="entry name" value="adh_short_C2"/>
    <property type="match status" value="1"/>
</dbReference>
<comment type="caution">
    <text evidence="3">The sequence shown here is derived from an EMBL/GenBank/DDBJ whole genome shotgun (WGS) entry which is preliminary data.</text>
</comment>
<feature type="compositionally biased region" description="Basic and acidic residues" evidence="2">
    <location>
        <begin position="135"/>
        <end position="144"/>
    </location>
</feature>
<name>A0A927QRW4_9ACTN</name>
<dbReference type="CDD" id="cd05233">
    <property type="entry name" value="SDR_c"/>
    <property type="match status" value="1"/>
</dbReference>
<sequence length="257" mass="26469">MALISGRARGPGHAAALRFAAEGAIVDGDLRHESALVTQRLVAQTGGTAVAPGPLDVTDEDSVRAWVEEASDAFGASTSSAPPGAVCFGAVDTQPYEDFGFTMRRAGLGVAGRVRRPALHGAQSRMHSHCGVHSGPDRFAHQSADRPPPALGFARPGSAPMASKGAVIAMPRQLAAEGAPYGIRANCVSPGDRRRGHARRPAGRRPSHADHRPNHPPPPRRTSPGGRQAAVFLASDEASCTTGATPVDGGRSSVLPG</sequence>
<feature type="compositionally biased region" description="Basic residues" evidence="2">
    <location>
        <begin position="194"/>
        <end position="206"/>
    </location>
</feature>
<dbReference type="Proteomes" id="UP000661025">
    <property type="component" value="Unassembled WGS sequence"/>
</dbReference>
<dbReference type="PANTHER" id="PTHR42760">
    <property type="entry name" value="SHORT-CHAIN DEHYDROGENASES/REDUCTASES FAMILY MEMBER"/>
    <property type="match status" value="1"/>
</dbReference>
<evidence type="ECO:0000313" key="4">
    <source>
        <dbReference type="Proteomes" id="UP000661025"/>
    </source>
</evidence>
<proteinExistence type="inferred from homology"/>
<dbReference type="EMBL" id="JACYXT010000033">
    <property type="protein sequence ID" value="MBD9729914.1"/>
    <property type="molecule type" value="Genomic_DNA"/>
</dbReference>
<organism evidence="3 4">
    <name type="scientific">Streptomyces caniscabiei</name>
    <dbReference type="NCBI Taxonomy" id="2746961"/>
    <lineage>
        <taxon>Bacteria</taxon>
        <taxon>Bacillati</taxon>
        <taxon>Actinomycetota</taxon>
        <taxon>Actinomycetes</taxon>
        <taxon>Kitasatosporales</taxon>
        <taxon>Streptomycetaceae</taxon>
        <taxon>Streptomyces</taxon>
    </lineage>
</organism>
<gene>
    <name evidence="3" type="ORF">IHE70_43450</name>
</gene>
<dbReference type="AlphaFoldDB" id="A0A927QRW4"/>
<dbReference type="PRINTS" id="PR00081">
    <property type="entry name" value="GDHRDH"/>
</dbReference>
<dbReference type="GO" id="GO:0016616">
    <property type="term" value="F:oxidoreductase activity, acting on the CH-OH group of donors, NAD or NADP as acceptor"/>
    <property type="evidence" value="ECO:0007669"/>
    <property type="project" value="TreeGrafter"/>
</dbReference>
<evidence type="ECO:0000256" key="1">
    <source>
        <dbReference type="ARBA" id="ARBA00006484"/>
    </source>
</evidence>
<dbReference type="InterPro" id="IPR002347">
    <property type="entry name" value="SDR_fam"/>
</dbReference>
<feature type="region of interest" description="Disordered" evidence="2">
    <location>
        <begin position="126"/>
        <end position="161"/>
    </location>
</feature>
<reference evidence="3" key="1">
    <citation type="submission" date="2020-09" db="EMBL/GenBank/DDBJ databases">
        <title>Streptomyces canutascabiei sp. nov., which causes potato common scab and is distributed across the world.</title>
        <authorList>
            <person name="Nguyen H.P."/>
            <person name="Weisberg A.J."/>
            <person name="Chang J.H."/>
            <person name="Clarke C.R."/>
        </authorList>
    </citation>
    <scope>NUCLEOTIDE SEQUENCE</scope>
    <source>
        <strain evidence="3">ID-01-6.2a</strain>
    </source>
</reference>
<protein>
    <submittedName>
        <fullName evidence="3">SDR family oxidoreductase</fullName>
    </submittedName>
</protein>